<keyword evidence="2" id="KW-0546">Nucleotide metabolism</keyword>
<dbReference type="Pfam" id="PF19326">
    <property type="entry name" value="AMP_deaminase"/>
    <property type="match status" value="1"/>
</dbReference>
<dbReference type="STRING" id="32473.ENSXCOP00000008031"/>
<sequence>SKIWHRRLQRGQIFDQCKELFSRSLAESEMRSAPYEFPEDSPIEQLEEKRHRLERQISQDVKFEPDILLRAKQEFMKTDSATDLEFMKEQSQAPNQQDRDVVQESEYQRVSISGEEKCGVPFTDLLDAAKCVVKALFIRQKYMGLSLQSFYRTAARYLQELSERPLYLDIYEEEEELAETTETNITAGRHIQQHLMSQSNETEKLT</sequence>
<organism evidence="3 4">
    <name type="scientific">Xiphophorus couchianus</name>
    <name type="common">Monterrey platyfish</name>
    <dbReference type="NCBI Taxonomy" id="32473"/>
    <lineage>
        <taxon>Eukaryota</taxon>
        <taxon>Metazoa</taxon>
        <taxon>Chordata</taxon>
        <taxon>Craniata</taxon>
        <taxon>Vertebrata</taxon>
        <taxon>Euteleostomi</taxon>
        <taxon>Actinopterygii</taxon>
        <taxon>Neopterygii</taxon>
        <taxon>Teleostei</taxon>
        <taxon>Neoteleostei</taxon>
        <taxon>Acanthomorphata</taxon>
        <taxon>Ovalentaria</taxon>
        <taxon>Atherinomorphae</taxon>
        <taxon>Cyprinodontiformes</taxon>
        <taxon>Poeciliidae</taxon>
        <taxon>Poeciliinae</taxon>
        <taxon>Xiphophorus</taxon>
    </lineage>
</organism>
<keyword evidence="4" id="KW-1185">Reference proteome</keyword>
<name>A0A3B5LEB9_9TELE</name>
<dbReference type="Ensembl" id="ENSXCOT00000008129.1">
    <property type="protein sequence ID" value="ENSXCOP00000008031.1"/>
    <property type="gene ID" value="ENSXCOG00000006167.1"/>
</dbReference>
<accession>A0A3B5LEB9</accession>
<reference evidence="3" key="1">
    <citation type="submission" date="2025-08" db="UniProtKB">
        <authorList>
            <consortium name="Ensembl"/>
        </authorList>
    </citation>
    <scope>IDENTIFICATION</scope>
</reference>
<dbReference type="GO" id="GO:0032264">
    <property type="term" value="P:IMP salvage"/>
    <property type="evidence" value="ECO:0007669"/>
    <property type="project" value="InterPro"/>
</dbReference>
<comment type="similarity">
    <text evidence="1">Belongs to the metallo-dependent hydrolases superfamily. Adenosine and AMP deaminases family.</text>
</comment>
<evidence type="ECO:0000256" key="1">
    <source>
        <dbReference type="ARBA" id="ARBA00006676"/>
    </source>
</evidence>
<dbReference type="GO" id="GO:0003876">
    <property type="term" value="F:AMP deaminase activity"/>
    <property type="evidence" value="ECO:0007669"/>
    <property type="project" value="InterPro"/>
</dbReference>
<evidence type="ECO:0000256" key="2">
    <source>
        <dbReference type="ARBA" id="ARBA00023080"/>
    </source>
</evidence>
<dbReference type="InterPro" id="IPR006329">
    <property type="entry name" value="AMPD"/>
</dbReference>
<proteinExistence type="inferred from homology"/>
<dbReference type="AlphaFoldDB" id="A0A3B5LEB9"/>
<evidence type="ECO:0000313" key="3">
    <source>
        <dbReference type="Ensembl" id="ENSXCOP00000008031.1"/>
    </source>
</evidence>
<dbReference type="GeneTree" id="ENSGT00950000183011"/>
<reference evidence="3" key="2">
    <citation type="submission" date="2025-09" db="UniProtKB">
        <authorList>
            <consortium name="Ensembl"/>
        </authorList>
    </citation>
    <scope>IDENTIFICATION</scope>
</reference>
<protein>
    <submittedName>
        <fullName evidence="3">Uncharacterized protein</fullName>
    </submittedName>
</protein>
<evidence type="ECO:0000313" key="4">
    <source>
        <dbReference type="Proteomes" id="UP000261380"/>
    </source>
</evidence>
<dbReference type="Proteomes" id="UP000261380">
    <property type="component" value="Unplaced"/>
</dbReference>